<protein>
    <submittedName>
        <fullName evidence="3">ATPase</fullName>
    </submittedName>
</protein>
<accession>A0A9W6GFF1</accession>
<dbReference type="SUPFAM" id="SSF52540">
    <property type="entry name" value="P-loop containing nucleoside triphosphate hydrolases"/>
    <property type="match status" value="1"/>
</dbReference>
<dbReference type="PANTHER" id="PTHR33295">
    <property type="entry name" value="ATPASE"/>
    <property type="match status" value="1"/>
</dbReference>
<evidence type="ECO:0000313" key="4">
    <source>
        <dbReference type="Proteomes" id="UP001144297"/>
    </source>
</evidence>
<name>A0A9W6GFF1_9BACT</name>
<dbReference type="InterPro" id="IPR027417">
    <property type="entry name" value="P-loop_NTPase"/>
</dbReference>
<dbReference type="EMBL" id="BSDX01000001">
    <property type="protein sequence ID" value="GLI52903.1"/>
    <property type="molecule type" value="Genomic_DNA"/>
</dbReference>
<dbReference type="InterPro" id="IPR025420">
    <property type="entry name" value="DUF4143"/>
</dbReference>
<dbReference type="Gene3D" id="3.40.50.300">
    <property type="entry name" value="P-loop containing nucleotide triphosphate hydrolases"/>
    <property type="match status" value="1"/>
</dbReference>
<gene>
    <name evidence="3" type="ORF">TISLANDTSLP1_05960</name>
</gene>
<feature type="domain" description="AAA" evidence="1">
    <location>
        <begin position="35"/>
        <end position="168"/>
    </location>
</feature>
<dbReference type="PANTHER" id="PTHR33295:SF8">
    <property type="entry name" value="AAA+ ATPASE DOMAIN-CONTAINING PROTEIN"/>
    <property type="match status" value="1"/>
</dbReference>
<evidence type="ECO:0000259" key="2">
    <source>
        <dbReference type="Pfam" id="PF13635"/>
    </source>
</evidence>
<comment type="caution">
    <text evidence="3">The sequence shown here is derived from an EMBL/GenBank/DDBJ whole genome shotgun (WGS) entry which is preliminary data.</text>
</comment>
<dbReference type="Proteomes" id="UP001144297">
    <property type="component" value="Unassembled WGS sequence"/>
</dbReference>
<dbReference type="Pfam" id="PF13635">
    <property type="entry name" value="DUF4143"/>
    <property type="match status" value="1"/>
</dbReference>
<keyword evidence="4" id="KW-1185">Reference proteome</keyword>
<sequence>MRKKEIIKTLIREFHNTELPQIIRRHKEIPINSGKIISIIGPRRSGKTYFLYQTMDTLTKEGTDKRKILYINFEDERINLKAEELELILQSYRELYPDINLSETYFFFDEIQNIDNWQRFLRRLYDSVSKKIFITGSNSRLLSQEIATSLRGRTLAEEIMPLSFNEFLEFKNLKIVLPQDLYDTAIRAKLLNYFKEYLIWGSFPEIIFQPENIKMRILQEYFNVMIYRDIIERYSIRDTFVLKYFIKRLAETVTKPVSIHKIYNDLKSQNIRISKNQLYEFLEYFENAFLIRQIRKKKKSVIKEELTEKKVYFIDNGILRAIKVFEGEDYGFLLENLIFRELYREKRDLYFYKERRECDFLIEEKIPIQVCYELRDEETKKREIEGLIDCMRYYGVKEGTIITLNDEDQFNMNGHEIKIIPAYKWLLREGDVFPQNKISLK</sequence>
<reference evidence="3" key="1">
    <citation type="submission" date="2022-12" db="EMBL/GenBank/DDBJ databases">
        <title>Reference genome sequencing for broad-spectrum identification of bacterial and archaeal isolates by mass spectrometry.</title>
        <authorList>
            <person name="Sekiguchi Y."/>
            <person name="Tourlousse D.M."/>
        </authorList>
    </citation>
    <scope>NUCLEOTIDE SEQUENCE</scope>
    <source>
        <strain evidence="3">TSL-P1</strain>
    </source>
</reference>
<evidence type="ECO:0000313" key="3">
    <source>
        <dbReference type="EMBL" id="GLI52903.1"/>
    </source>
</evidence>
<dbReference type="AlphaFoldDB" id="A0A9W6GFF1"/>
<dbReference type="InterPro" id="IPR041682">
    <property type="entry name" value="AAA_14"/>
</dbReference>
<organism evidence="3 4">
    <name type="scientific">Thermodesulfovibrio yellowstonii</name>
    <dbReference type="NCBI Taxonomy" id="28262"/>
    <lineage>
        <taxon>Bacteria</taxon>
        <taxon>Pseudomonadati</taxon>
        <taxon>Nitrospirota</taxon>
        <taxon>Thermodesulfovibrionia</taxon>
        <taxon>Thermodesulfovibrionales</taxon>
        <taxon>Thermodesulfovibrionaceae</taxon>
        <taxon>Thermodesulfovibrio</taxon>
    </lineage>
</organism>
<evidence type="ECO:0000259" key="1">
    <source>
        <dbReference type="Pfam" id="PF13173"/>
    </source>
</evidence>
<dbReference type="Pfam" id="PF13173">
    <property type="entry name" value="AAA_14"/>
    <property type="match status" value="1"/>
</dbReference>
<feature type="domain" description="DUF4143" evidence="2">
    <location>
        <begin position="228"/>
        <end position="372"/>
    </location>
</feature>
<proteinExistence type="predicted"/>